<gene>
    <name evidence="10" type="ORF">V6N11_062549</name>
</gene>
<keyword evidence="6" id="KW-0539">Nucleus</keyword>
<evidence type="ECO:0000256" key="7">
    <source>
        <dbReference type="ARBA" id="ARBA00024343"/>
    </source>
</evidence>
<keyword evidence="2" id="KW-0805">Transcription regulation</keyword>
<keyword evidence="11" id="KW-1185">Reference proteome</keyword>
<comment type="subcellular location">
    <subcellularLocation>
        <location evidence="1">Nucleus</location>
    </subcellularLocation>
</comment>
<dbReference type="PROSITE" id="PS51032">
    <property type="entry name" value="AP2_ERF"/>
    <property type="match status" value="1"/>
</dbReference>
<reference evidence="10 11" key="1">
    <citation type="journal article" date="2024" name="G3 (Bethesda)">
        <title>Genome assembly of Hibiscus sabdariffa L. provides insights into metabolisms of medicinal natural products.</title>
        <authorList>
            <person name="Kim T."/>
        </authorList>
    </citation>
    <scope>NUCLEOTIDE SEQUENCE [LARGE SCALE GENOMIC DNA]</scope>
    <source>
        <strain evidence="10">TK-2024</strain>
        <tissue evidence="10">Old leaves</tissue>
    </source>
</reference>
<accession>A0ABR2PSW3</accession>
<keyword evidence="3" id="KW-0238">DNA-binding</keyword>
<evidence type="ECO:0000256" key="6">
    <source>
        <dbReference type="ARBA" id="ARBA00023242"/>
    </source>
</evidence>
<proteinExistence type="inferred from homology"/>
<dbReference type="SUPFAM" id="SSF54171">
    <property type="entry name" value="DNA-binding domain"/>
    <property type="match status" value="1"/>
</dbReference>
<evidence type="ECO:0000256" key="4">
    <source>
        <dbReference type="ARBA" id="ARBA00023159"/>
    </source>
</evidence>
<evidence type="ECO:0000313" key="11">
    <source>
        <dbReference type="Proteomes" id="UP001396334"/>
    </source>
</evidence>
<protein>
    <recommendedName>
        <fullName evidence="9">AP2/ERF domain-containing protein</fullName>
    </recommendedName>
</protein>
<evidence type="ECO:0000256" key="5">
    <source>
        <dbReference type="ARBA" id="ARBA00023163"/>
    </source>
</evidence>
<keyword evidence="4" id="KW-0010">Activator</keyword>
<feature type="compositionally biased region" description="Pro residues" evidence="8">
    <location>
        <begin position="280"/>
        <end position="292"/>
    </location>
</feature>
<comment type="similarity">
    <text evidence="7">Belongs to the AP2/ERF transcription factor family. ERF subfamily.</text>
</comment>
<dbReference type="PANTHER" id="PTHR31985:SF273">
    <property type="entry name" value="ETHYLENE-RESPONSIVE TRANSCRIPTION FACTOR ERF017"/>
    <property type="match status" value="1"/>
</dbReference>
<dbReference type="SMART" id="SM00380">
    <property type="entry name" value="AP2"/>
    <property type="match status" value="1"/>
</dbReference>
<evidence type="ECO:0000256" key="8">
    <source>
        <dbReference type="SAM" id="MobiDB-lite"/>
    </source>
</evidence>
<dbReference type="Proteomes" id="UP001396334">
    <property type="component" value="Unassembled WGS sequence"/>
</dbReference>
<dbReference type="PRINTS" id="PR00367">
    <property type="entry name" value="ETHRSPELEMNT"/>
</dbReference>
<name>A0ABR2PSW3_9ROSI</name>
<dbReference type="InterPro" id="IPR001471">
    <property type="entry name" value="AP2/ERF_dom"/>
</dbReference>
<evidence type="ECO:0000313" key="10">
    <source>
        <dbReference type="EMBL" id="KAK8991541.1"/>
    </source>
</evidence>
<evidence type="ECO:0000259" key="9">
    <source>
        <dbReference type="PROSITE" id="PS51032"/>
    </source>
</evidence>
<feature type="region of interest" description="Disordered" evidence="8">
    <location>
        <begin position="199"/>
        <end position="221"/>
    </location>
</feature>
<dbReference type="PANTHER" id="PTHR31985">
    <property type="entry name" value="ETHYLENE-RESPONSIVE TRANSCRIPTION FACTOR ERF042-RELATED"/>
    <property type="match status" value="1"/>
</dbReference>
<evidence type="ECO:0000256" key="2">
    <source>
        <dbReference type="ARBA" id="ARBA00023015"/>
    </source>
</evidence>
<dbReference type="CDD" id="cd00018">
    <property type="entry name" value="AP2"/>
    <property type="match status" value="1"/>
</dbReference>
<dbReference type="EMBL" id="JBBPBN010000052">
    <property type="protein sequence ID" value="KAK8991541.1"/>
    <property type="molecule type" value="Genomic_DNA"/>
</dbReference>
<feature type="compositionally biased region" description="Polar residues" evidence="8">
    <location>
        <begin position="303"/>
        <end position="312"/>
    </location>
</feature>
<evidence type="ECO:0000256" key="3">
    <source>
        <dbReference type="ARBA" id="ARBA00023125"/>
    </source>
</evidence>
<dbReference type="InterPro" id="IPR016177">
    <property type="entry name" value="DNA-bd_dom_sf"/>
</dbReference>
<dbReference type="InterPro" id="IPR051032">
    <property type="entry name" value="AP2/ERF_TF_ERF_subfamily"/>
</dbReference>
<dbReference type="Pfam" id="PF00847">
    <property type="entry name" value="AP2"/>
    <property type="match status" value="1"/>
</dbReference>
<evidence type="ECO:0000256" key="1">
    <source>
        <dbReference type="ARBA" id="ARBA00004123"/>
    </source>
</evidence>
<feature type="region of interest" description="Disordered" evidence="8">
    <location>
        <begin position="280"/>
        <end position="312"/>
    </location>
</feature>
<sequence length="312" mass="35277">MHVVFVSGSHRVFQRTATSLLTLLRFNALRSSTKTLTQKLSLHSSTLPRIYKFPEGRHFHSKRFSKATLFGKQSKGPFCKRKFQAFELMVKPTSCAQSSEHVETNNGTTTSKYKGVRKRRWGKWVSEIRLPNSRERIWLGSYDSPEKAARAFDAALYCLRDRDAKFNFPDDPPEIAGGRSLSPPEIQVPAARFAEEMENNNNNNNNNVGTEQYTPSSSVSVSMSVSDGAATTQVEETCRHHDEEEQVMDWSFLSMLDNSTNYQGMSDYGFYFPYGDQLYPPPPPPPQMLPLPPDDDGNGGDGFSQSSFLWNF</sequence>
<keyword evidence="5" id="KW-0804">Transcription</keyword>
<comment type="caution">
    <text evidence="10">The sequence shown here is derived from an EMBL/GenBank/DDBJ whole genome shotgun (WGS) entry which is preliminary data.</text>
</comment>
<dbReference type="Gene3D" id="3.30.730.10">
    <property type="entry name" value="AP2/ERF domain"/>
    <property type="match status" value="1"/>
</dbReference>
<feature type="domain" description="AP2/ERF" evidence="9">
    <location>
        <begin position="112"/>
        <end position="169"/>
    </location>
</feature>
<dbReference type="InterPro" id="IPR036955">
    <property type="entry name" value="AP2/ERF_dom_sf"/>
</dbReference>
<organism evidence="10 11">
    <name type="scientific">Hibiscus sabdariffa</name>
    <name type="common">roselle</name>
    <dbReference type="NCBI Taxonomy" id="183260"/>
    <lineage>
        <taxon>Eukaryota</taxon>
        <taxon>Viridiplantae</taxon>
        <taxon>Streptophyta</taxon>
        <taxon>Embryophyta</taxon>
        <taxon>Tracheophyta</taxon>
        <taxon>Spermatophyta</taxon>
        <taxon>Magnoliopsida</taxon>
        <taxon>eudicotyledons</taxon>
        <taxon>Gunneridae</taxon>
        <taxon>Pentapetalae</taxon>
        <taxon>rosids</taxon>
        <taxon>malvids</taxon>
        <taxon>Malvales</taxon>
        <taxon>Malvaceae</taxon>
        <taxon>Malvoideae</taxon>
        <taxon>Hibiscus</taxon>
    </lineage>
</organism>